<dbReference type="Proteomes" id="UP000092730">
    <property type="component" value="Chromosome 3"/>
</dbReference>
<name>A0A1B9FS28_9TREE</name>
<dbReference type="Gene3D" id="3.30.160.20">
    <property type="match status" value="1"/>
</dbReference>
<dbReference type="OrthoDB" id="270639at2759"/>
<comment type="similarity">
    <text evidence="1">Belongs to the prokaryotic/mitochondrial release factor family.</text>
</comment>
<dbReference type="EMBL" id="KV700382">
    <property type="protein sequence ID" value="OCF21571.1"/>
    <property type="molecule type" value="Genomic_DNA"/>
</dbReference>
<gene>
    <name evidence="4" type="ORF">I302_09250</name>
    <name evidence="5" type="ORF">I302_104681</name>
</gene>
<evidence type="ECO:0000313" key="5">
    <source>
        <dbReference type="EMBL" id="WVW82670.1"/>
    </source>
</evidence>
<feature type="compositionally biased region" description="Basic and acidic residues" evidence="2">
    <location>
        <begin position="181"/>
        <end position="193"/>
    </location>
</feature>
<dbReference type="GO" id="GO:0016150">
    <property type="term" value="F:translation release factor activity, codon nonspecific"/>
    <property type="evidence" value="ECO:0007669"/>
    <property type="project" value="TreeGrafter"/>
</dbReference>
<dbReference type="GeneID" id="30213649"/>
<organism evidence="4">
    <name type="scientific">Kwoniella bestiolae CBS 10118</name>
    <dbReference type="NCBI Taxonomy" id="1296100"/>
    <lineage>
        <taxon>Eukaryota</taxon>
        <taxon>Fungi</taxon>
        <taxon>Dikarya</taxon>
        <taxon>Basidiomycota</taxon>
        <taxon>Agaricomycotina</taxon>
        <taxon>Tremellomycetes</taxon>
        <taxon>Tremellales</taxon>
        <taxon>Cryptococcaceae</taxon>
        <taxon>Kwoniella</taxon>
    </lineage>
</organism>
<evidence type="ECO:0000256" key="2">
    <source>
        <dbReference type="SAM" id="MobiDB-lite"/>
    </source>
</evidence>
<dbReference type="PANTHER" id="PTHR11075">
    <property type="entry name" value="PEPTIDE CHAIN RELEASE FACTOR"/>
    <property type="match status" value="1"/>
</dbReference>
<reference evidence="4" key="3">
    <citation type="submission" date="2016-07" db="EMBL/GenBank/DDBJ databases">
        <title>Evolution of pathogenesis and genome organization in the Tremellales.</title>
        <authorList>
            <person name="Cuomo C."/>
            <person name="Litvintseva A."/>
            <person name="Heitman J."/>
            <person name="Chen Y."/>
            <person name="Sun S."/>
            <person name="Springer D."/>
            <person name="Dromer F."/>
            <person name="Young S."/>
            <person name="Zeng Q."/>
            <person name="Chapman S."/>
            <person name="Gujja S."/>
            <person name="Saif S."/>
            <person name="Birren B."/>
        </authorList>
    </citation>
    <scope>NUCLEOTIDE SEQUENCE</scope>
    <source>
        <strain evidence="4">CBS 10118</strain>
    </source>
</reference>
<feature type="compositionally biased region" description="Basic residues" evidence="2">
    <location>
        <begin position="194"/>
        <end position="206"/>
    </location>
</feature>
<accession>A0A1B9FS28</accession>
<protein>
    <submittedName>
        <fullName evidence="4">Peptidyl-tRNA hydrolase ICT1</fullName>
    </submittedName>
</protein>
<keyword evidence="6" id="KW-1185">Reference proteome</keyword>
<dbReference type="InterPro" id="IPR045853">
    <property type="entry name" value="Pep_chain_release_fac_I_sf"/>
</dbReference>
<keyword evidence="4" id="KW-0378">Hydrolase</keyword>
<feature type="region of interest" description="Disordered" evidence="2">
    <location>
        <begin position="172"/>
        <end position="206"/>
    </location>
</feature>
<reference evidence="5" key="2">
    <citation type="submission" date="2013-07" db="EMBL/GenBank/DDBJ databases">
        <authorList>
            <consortium name="The Broad Institute Genome Sequencing Platform"/>
            <person name="Cuomo C."/>
            <person name="Litvintseva A."/>
            <person name="Chen Y."/>
            <person name="Heitman J."/>
            <person name="Sun S."/>
            <person name="Springer D."/>
            <person name="Dromer F."/>
            <person name="Young S.K."/>
            <person name="Zeng Q."/>
            <person name="Gargeya S."/>
            <person name="Fitzgerald M."/>
            <person name="Abouelleil A."/>
            <person name="Alvarado L."/>
            <person name="Berlin A.M."/>
            <person name="Chapman S.B."/>
            <person name="Dewar J."/>
            <person name="Goldberg J."/>
            <person name="Griggs A."/>
            <person name="Gujja S."/>
            <person name="Hansen M."/>
            <person name="Howarth C."/>
            <person name="Imamovic A."/>
            <person name="Larimer J."/>
            <person name="McCowan C."/>
            <person name="Murphy C."/>
            <person name="Pearson M."/>
            <person name="Priest M."/>
            <person name="Roberts A."/>
            <person name="Saif S."/>
            <person name="Shea T."/>
            <person name="Sykes S."/>
            <person name="Wortman J."/>
            <person name="Nusbaum C."/>
            <person name="Birren B."/>
        </authorList>
    </citation>
    <scope>NUCLEOTIDE SEQUENCE</scope>
    <source>
        <strain evidence="5">CBS 10118</strain>
    </source>
</reference>
<dbReference type="PROSITE" id="PS00745">
    <property type="entry name" value="RF_PROK_I"/>
    <property type="match status" value="1"/>
</dbReference>
<evidence type="ECO:0000256" key="1">
    <source>
        <dbReference type="ARBA" id="ARBA00010835"/>
    </source>
</evidence>
<dbReference type="GO" id="GO:0004045">
    <property type="term" value="F:peptidyl-tRNA hydrolase activity"/>
    <property type="evidence" value="ECO:0007669"/>
    <property type="project" value="TreeGrafter"/>
</dbReference>
<evidence type="ECO:0000313" key="4">
    <source>
        <dbReference type="EMBL" id="OCF21571.1"/>
    </source>
</evidence>
<dbReference type="RefSeq" id="XP_019042641.1">
    <property type="nucleotide sequence ID" value="XM_019195818.1"/>
</dbReference>
<evidence type="ECO:0000313" key="6">
    <source>
        <dbReference type="Proteomes" id="UP000092730"/>
    </source>
</evidence>
<reference evidence="5" key="4">
    <citation type="submission" date="2024-02" db="EMBL/GenBank/DDBJ databases">
        <title>Comparative genomics of Cryptococcus and Kwoniella reveals pathogenesis evolution and contrasting modes of karyotype evolution via chromosome fusion or intercentromeric recombination.</title>
        <authorList>
            <person name="Coelho M.A."/>
            <person name="David-Palma M."/>
            <person name="Shea T."/>
            <person name="Bowers K."/>
            <person name="McGinley-Smith S."/>
            <person name="Mohammad A.W."/>
            <person name="Gnirke A."/>
            <person name="Yurkov A.M."/>
            <person name="Nowrousian M."/>
            <person name="Sun S."/>
            <person name="Cuomo C.A."/>
            <person name="Heitman J."/>
        </authorList>
    </citation>
    <scope>NUCLEOTIDE SEQUENCE</scope>
    <source>
        <strain evidence="5">CBS 10118</strain>
    </source>
</reference>
<dbReference type="PANTHER" id="PTHR11075:SF54">
    <property type="entry name" value="LARGE RIBOSOMAL SUBUNIT PROTEIN ML62"/>
    <property type="match status" value="1"/>
</dbReference>
<sequence>MRSGTSMLRTRDILHIHRTVVHIPPLRTFSTSSHLNAKASSQLLALSSLVKESDHGLAREWIDNFKIEDIPKDGYVVSRSRSSGPGGQHVNKTESKVTIRCDLRRAKGNWLPAFVFQPLSRSPHYLPSPPTILITSQTSRTASQNLSSALDNLHQTILQAAQSVIINPTSNEQKSKVKGYIKKENERRLEMKKRNSAKKASRKDVE</sequence>
<dbReference type="SUPFAM" id="SSF75620">
    <property type="entry name" value="Release factor"/>
    <property type="match status" value="1"/>
</dbReference>
<dbReference type="STRING" id="1296100.A0A1B9FS28"/>
<proteinExistence type="inferred from homology"/>
<dbReference type="InterPro" id="IPR000352">
    <property type="entry name" value="Pep_chain_release_fac_I"/>
</dbReference>
<dbReference type="GO" id="GO:0005762">
    <property type="term" value="C:mitochondrial large ribosomal subunit"/>
    <property type="evidence" value="ECO:0007669"/>
    <property type="project" value="TreeGrafter"/>
</dbReference>
<dbReference type="AlphaFoldDB" id="A0A1B9FS28"/>
<dbReference type="InterPro" id="IPR052104">
    <property type="entry name" value="Mito_Release_Factor_mL62"/>
</dbReference>
<dbReference type="KEGG" id="kbi:30213649"/>
<dbReference type="EMBL" id="CP144543">
    <property type="protein sequence ID" value="WVW82670.1"/>
    <property type="molecule type" value="Genomic_DNA"/>
</dbReference>
<dbReference type="Pfam" id="PF00472">
    <property type="entry name" value="RF-1"/>
    <property type="match status" value="1"/>
</dbReference>
<dbReference type="VEuPathDB" id="FungiDB:I302_09250"/>
<evidence type="ECO:0000259" key="3">
    <source>
        <dbReference type="PROSITE" id="PS00745"/>
    </source>
</evidence>
<feature type="domain" description="Prokaryotic-type class I peptide chain release factors" evidence="3">
    <location>
        <begin position="81"/>
        <end position="97"/>
    </location>
</feature>
<dbReference type="GO" id="GO:0070126">
    <property type="term" value="P:mitochondrial translational termination"/>
    <property type="evidence" value="ECO:0007669"/>
    <property type="project" value="TreeGrafter"/>
</dbReference>
<reference evidence="4" key="1">
    <citation type="submission" date="2013-07" db="EMBL/GenBank/DDBJ databases">
        <title>The Genome Sequence of Cryptococcus bestiolae CBS10118.</title>
        <authorList>
            <consortium name="The Broad Institute Genome Sequencing Platform"/>
            <person name="Cuomo C."/>
            <person name="Litvintseva A."/>
            <person name="Chen Y."/>
            <person name="Heitman J."/>
            <person name="Sun S."/>
            <person name="Springer D."/>
            <person name="Dromer F."/>
            <person name="Young S.K."/>
            <person name="Zeng Q."/>
            <person name="Gargeya S."/>
            <person name="Fitzgerald M."/>
            <person name="Abouelleil A."/>
            <person name="Alvarado L."/>
            <person name="Berlin A.M."/>
            <person name="Chapman S.B."/>
            <person name="Dewar J."/>
            <person name="Goldberg J."/>
            <person name="Griggs A."/>
            <person name="Gujja S."/>
            <person name="Hansen M."/>
            <person name="Howarth C."/>
            <person name="Imamovic A."/>
            <person name="Larimer J."/>
            <person name="McCowan C."/>
            <person name="Murphy C."/>
            <person name="Pearson M."/>
            <person name="Priest M."/>
            <person name="Roberts A."/>
            <person name="Saif S."/>
            <person name="Shea T."/>
            <person name="Sykes S."/>
            <person name="Wortman J."/>
            <person name="Nusbaum C."/>
            <person name="Birren B."/>
        </authorList>
    </citation>
    <scope>NUCLEOTIDE SEQUENCE [LARGE SCALE GENOMIC DNA]</scope>
    <source>
        <strain evidence="4">CBS 10118</strain>
    </source>
</reference>